<protein>
    <recommendedName>
        <fullName evidence="3">Phosphoserine phosphatase</fullName>
    </recommendedName>
</protein>
<dbReference type="SUPFAM" id="SSF56784">
    <property type="entry name" value="HAD-like"/>
    <property type="match status" value="1"/>
</dbReference>
<dbReference type="EMBL" id="CAXAMN010005891">
    <property type="protein sequence ID" value="CAK9015743.1"/>
    <property type="molecule type" value="Genomic_DNA"/>
</dbReference>
<accession>A0ABP0JN15</accession>
<keyword evidence="2" id="KW-1185">Reference proteome</keyword>
<evidence type="ECO:0000313" key="1">
    <source>
        <dbReference type="EMBL" id="CAK9015743.1"/>
    </source>
</evidence>
<dbReference type="InterPro" id="IPR023214">
    <property type="entry name" value="HAD_sf"/>
</dbReference>
<dbReference type="Gene3D" id="3.40.50.1000">
    <property type="entry name" value="HAD superfamily/HAD-like"/>
    <property type="match status" value="1"/>
</dbReference>
<sequence length="127" mass="14455">MLSISSCAQEYALPIFDQLEHPMVFCNFFEADDEGFLKRLITRLKGQKLKTVQELQRLNFRILAVGNSFNDIDMIHAAEKGVLFRPSEAVKKDHPEIPVVTSYDELKKCIAQVVETVEPNSKKQKTG</sequence>
<proteinExistence type="predicted"/>
<organism evidence="1 2">
    <name type="scientific">Durusdinium trenchii</name>
    <dbReference type="NCBI Taxonomy" id="1381693"/>
    <lineage>
        <taxon>Eukaryota</taxon>
        <taxon>Sar</taxon>
        <taxon>Alveolata</taxon>
        <taxon>Dinophyceae</taxon>
        <taxon>Suessiales</taxon>
        <taxon>Symbiodiniaceae</taxon>
        <taxon>Durusdinium</taxon>
    </lineage>
</organism>
<dbReference type="InterPro" id="IPR036412">
    <property type="entry name" value="HAD-like_sf"/>
</dbReference>
<comment type="caution">
    <text evidence="1">The sequence shown here is derived from an EMBL/GenBank/DDBJ whole genome shotgun (WGS) entry which is preliminary data.</text>
</comment>
<gene>
    <name evidence="1" type="ORF">CCMP2556_LOCUS12206</name>
</gene>
<dbReference type="Proteomes" id="UP001642484">
    <property type="component" value="Unassembled WGS sequence"/>
</dbReference>
<evidence type="ECO:0000313" key="2">
    <source>
        <dbReference type="Proteomes" id="UP001642484"/>
    </source>
</evidence>
<reference evidence="1 2" key="1">
    <citation type="submission" date="2024-02" db="EMBL/GenBank/DDBJ databases">
        <authorList>
            <person name="Chen Y."/>
            <person name="Shah S."/>
            <person name="Dougan E. K."/>
            <person name="Thang M."/>
            <person name="Chan C."/>
        </authorList>
    </citation>
    <scope>NUCLEOTIDE SEQUENCE [LARGE SCALE GENOMIC DNA]</scope>
</reference>
<name>A0ABP0JN15_9DINO</name>
<evidence type="ECO:0008006" key="3">
    <source>
        <dbReference type="Google" id="ProtNLM"/>
    </source>
</evidence>